<keyword evidence="2" id="KW-0539">Nucleus</keyword>
<feature type="region of interest" description="Disordered" evidence="3">
    <location>
        <begin position="1"/>
        <end position="42"/>
    </location>
</feature>
<comment type="subcellular location">
    <subcellularLocation>
        <location evidence="1">Nucleus</location>
    </subcellularLocation>
</comment>
<dbReference type="Gene3D" id="1.10.20.10">
    <property type="entry name" value="Histone, subunit A"/>
    <property type="match status" value="1"/>
</dbReference>
<gene>
    <name evidence="5" type="ORF">FCM35_KLT19663</name>
</gene>
<dbReference type="InterPro" id="IPR003958">
    <property type="entry name" value="CBFA_NFYB_domain"/>
</dbReference>
<keyword evidence="6" id="KW-1185">Reference proteome</keyword>
<proteinExistence type="predicted"/>
<dbReference type="GO" id="GO:0046982">
    <property type="term" value="F:protein heterodimerization activity"/>
    <property type="evidence" value="ECO:0007669"/>
    <property type="project" value="InterPro"/>
</dbReference>
<comment type="caution">
    <text evidence="5">The sequence shown here is derived from an EMBL/GenBank/DDBJ whole genome shotgun (WGS) entry which is preliminary data.</text>
</comment>
<dbReference type="EMBL" id="SWLB01000008">
    <property type="protein sequence ID" value="KAF3335156.1"/>
    <property type="molecule type" value="Genomic_DNA"/>
</dbReference>
<evidence type="ECO:0000256" key="3">
    <source>
        <dbReference type="SAM" id="MobiDB-lite"/>
    </source>
</evidence>
<dbReference type="InterPro" id="IPR050568">
    <property type="entry name" value="Transcr_DNA_Rep_Reg"/>
</dbReference>
<accession>A0A833VDR4</accession>
<name>A0A833VDR4_9POAL</name>
<dbReference type="GO" id="GO:0000976">
    <property type="term" value="F:transcription cis-regulatory region binding"/>
    <property type="evidence" value="ECO:0007669"/>
    <property type="project" value="TreeGrafter"/>
</dbReference>
<dbReference type="OrthoDB" id="636685at2759"/>
<organism evidence="5 6">
    <name type="scientific">Carex littledalei</name>
    <dbReference type="NCBI Taxonomy" id="544730"/>
    <lineage>
        <taxon>Eukaryota</taxon>
        <taxon>Viridiplantae</taxon>
        <taxon>Streptophyta</taxon>
        <taxon>Embryophyta</taxon>
        <taxon>Tracheophyta</taxon>
        <taxon>Spermatophyta</taxon>
        <taxon>Magnoliopsida</taxon>
        <taxon>Liliopsida</taxon>
        <taxon>Poales</taxon>
        <taxon>Cyperaceae</taxon>
        <taxon>Cyperoideae</taxon>
        <taxon>Cariceae</taxon>
        <taxon>Carex</taxon>
        <taxon>Carex subgen. Euthyceras</taxon>
    </lineage>
</organism>
<dbReference type="GO" id="GO:0005634">
    <property type="term" value="C:nucleus"/>
    <property type="evidence" value="ECO:0007669"/>
    <property type="project" value="UniProtKB-SubCell"/>
</dbReference>
<evidence type="ECO:0000259" key="4">
    <source>
        <dbReference type="Pfam" id="PF00808"/>
    </source>
</evidence>
<dbReference type="AlphaFoldDB" id="A0A833VDR4"/>
<dbReference type="SUPFAM" id="SSF47113">
    <property type="entry name" value="Histone-fold"/>
    <property type="match status" value="1"/>
</dbReference>
<protein>
    <submittedName>
        <fullName evidence="5">Histone H1.3</fullName>
    </submittedName>
</protein>
<evidence type="ECO:0000313" key="6">
    <source>
        <dbReference type="Proteomes" id="UP000623129"/>
    </source>
</evidence>
<reference evidence="5" key="1">
    <citation type="submission" date="2020-01" db="EMBL/GenBank/DDBJ databases">
        <title>Genome sequence of Kobresia littledalei, the first chromosome-level genome in the family Cyperaceae.</title>
        <authorList>
            <person name="Qu G."/>
        </authorList>
    </citation>
    <scope>NUCLEOTIDE SEQUENCE</scope>
    <source>
        <strain evidence="5">C.B.Clarke</strain>
        <tissue evidence="5">Leaf</tissue>
    </source>
</reference>
<evidence type="ECO:0000256" key="2">
    <source>
        <dbReference type="ARBA" id="ARBA00023242"/>
    </source>
</evidence>
<dbReference type="InterPro" id="IPR009072">
    <property type="entry name" value="Histone-fold"/>
</dbReference>
<evidence type="ECO:0000313" key="5">
    <source>
        <dbReference type="EMBL" id="KAF3335156.1"/>
    </source>
</evidence>
<feature type="domain" description="Transcription factor CBF/NF-Y/archaeal histone" evidence="4">
    <location>
        <begin position="47"/>
        <end position="110"/>
    </location>
</feature>
<dbReference type="PANTHER" id="PTHR10252:SF93">
    <property type="entry name" value="DNA POLYMERASE II SUBUNIT B3-1"/>
    <property type="match status" value="1"/>
</dbReference>
<evidence type="ECO:0000256" key="1">
    <source>
        <dbReference type="ARBA" id="ARBA00004123"/>
    </source>
</evidence>
<dbReference type="GO" id="GO:0006355">
    <property type="term" value="P:regulation of DNA-templated transcription"/>
    <property type="evidence" value="ECO:0007669"/>
    <property type="project" value="TreeGrafter"/>
</dbReference>
<dbReference type="PANTHER" id="PTHR10252">
    <property type="entry name" value="HISTONE-LIKE TRANSCRIPTION FACTOR CCAAT-RELATED"/>
    <property type="match status" value="1"/>
</dbReference>
<dbReference type="Proteomes" id="UP000623129">
    <property type="component" value="Unassembled WGS sequence"/>
</dbReference>
<dbReference type="Pfam" id="PF00808">
    <property type="entry name" value="CBFD_NFYB_HMF"/>
    <property type="match status" value="1"/>
</dbReference>
<sequence length="144" mass="16226">MVPQSKTKESKSAKSKSNGESATKKAKKHESGPNPIDDEIEAGGACQFPMSRLRRLVRTDDPTTRTTLDSIFLINKASEMFLEKLAQDSFINMIKERKKSLQYNHVSSSVQDKKRYEFLSDFVPEKVKAANALEERASLSDLRS</sequence>
<feature type="compositionally biased region" description="Basic and acidic residues" evidence="3">
    <location>
        <begin position="1"/>
        <end position="12"/>
    </location>
</feature>